<dbReference type="GO" id="GO:0003777">
    <property type="term" value="F:microtubule motor activity"/>
    <property type="evidence" value="ECO:0007669"/>
    <property type="project" value="InterPro"/>
</dbReference>
<dbReference type="GO" id="GO:0005524">
    <property type="term" value="F:ATP binding"/>
    <property type="evidence" value="ECO:0007669"/>
    <property type="project" value="UniProtKB-UniRule"/>
</dbReference>
<name>A0A6B2KWP8_9EUKA</name>
<dbReference type="PRINTS" id="PR00380">
    <property type="entry name" value="KINESINHEAVY"/>
</dbReference>
<evidence type="ECO:0000256" key="7">
    <source>
        <dbReference type="ARBA" id="ARBA00034488"/>
    </source>
</evidence>
<feature type="coiled-coil region" evidence="9">
    <location>
        <begin position="560"/>
        <end position="740"/>
    </location>
</feature>
<keyword evidence="1" id="KW-0813">Transport</keyword>
<proteinExistence type="inferred from homology"/>
<dbReference type="InterPro" id="IPR027417">
    <property type="entry name" value="P-loop_NTPase"/>
</dbReference>
<evidence type="ECO:0000256" key="2">
    <source>
        <dbReference type="ARBA" id="ARBA00022701"/>
    </source>
</evidence>
<evidence type="ECO:0000256" key="8">
    <source>
        <dbReference type="PROSITE-ProRule" id="PRU00283"/>
    </source>
</evidence>
<keyword evidence="6 8" id="KW-0505">Motor protein</keyword>
<feature type="coiled-coil region" evidence="9">
    <location>
        <begin position="905"/>
        <end position="939"/>
    </location>
</feature>
<keyword evidence="5 9" id="KW-0175">Coiled coil</keyword>
<dbReference type="EMBL" id="GIBP01000180">
    <property type="protein sequence ID" value="NDV29149.1"/>
    <property type="molecule type" value="Transcribed_RNA"/>
</dbReference>
<sequence>MSEKERRKSGLRECLRILDGDNTILVDSKPPEQFTFDWVAGPEIEQEGIFEKVGKPIAEAALSGYNGSIFAYGQTGSGKTHTIQGGLDNGRLVYEERGLMPRIFDYIFGQFSNRKRTGAVTEYSCMCSFLEIYNEQITDLLNPEATRLQLREDHKKGVYVENLTEVEVDNAETVLKYLSIGSQHRHVCSTAMNEQSSRSHSVFTLYITSTTASTTKHSRLHMIDLAGSERQKGTQSSGTQLREASHINNTLTSLGKVIRRLVSLEKSANDPSSTAKPYVSYRESKLTFLLRDALGGNSMTSIIATVCPSSQYFGETLSTLKFAQRAKLIKNKAIINEDLPNQSVWELQQVIKKMETELAAYKMAKVDGFGGEIQGGPDKFGRDELLTQSFKQVEELQKSKMSLASKIEKLQLLVDQQDNFIQAKGMIIRLLQDKLRRAQKQENETPDSIVSELKQQISILNYCVERHPELTKLQIHNYELREVVEKYQSVVDEEMKIHDEELFYLRRFNSNLIQLVQSLFQQKSSLVKKVLPSNKASDIQYDIDDMILTDDKNEQLVFDLERLNFELLDEKNRNKKLMREMEIGKKQFAKLRKELELKENALAQHSSVPHTPHAKPGDTKILETKIGELESEKKNLENMVNELRQAENQLKIENNELKTELEEKSQCVGDVLNLENQLLSTKFKHEQLLDEFNASKEENELLQRERDFRTNLANQHEKTIQDLTNQLNDYASRTKNLQHELSKCQKDLELSRALVAKTGDEQKKIANEMAIEISKNKESWEKENRKVKDLTEEVKKMELEMDSLKSQLTRESKETENYKDVWTETRNELDLKNQQLQEAFNKIKDQTEEIEELKSTMERDIARISEEKEKLILNSNIQLKEFQEKSDKLLEAQKKDYEGLIFTKLQEKEKMVEFMKQERRSIEEEMKRINNENYKLKELLQIDKNQTGKNLEISVQEAVLKLKKMDTERLQKETDQVKNENAALRRAFEELRNKYDTLKVSNAQNSALIKSQEESILKLDLENKQLSGVMNSRQKIQLHQQIKKENTTLRTEKEQLLKEIAKKDQALKRLSISPAGKPDTTLLSKIQQFSSIIKPRETKTADINGCIEIIETYLKQTLSENKENKDKNF</sequence>
<evidence type="ECO:0000256" key="9">
    <source>
        <dbReference type="SAM" id="Coils"/>
    </source>
</evidence>
<dbReference type="SMART" id="SM00129">
    <property type="entry name" value="KISc"/>
    <property type="match status" value="1"/>
</dbReference>
<dbReference type="InterPro" id="IPR019821">
    <property type="entry name" value="Kinesin_motor_CS"/>
</dbReference>
<dbReference type="InterPro" id="IPR044986">
    <property type="entry name" value="KIF15/KIN-12"/>
</dbReference>
<feature type="coiled-coil region" evidence="9">
    <location>
        <begin position="967"/>
        <end position="1001"/>
    </location>
</feature>
<feature type="domain" description="Kinesin motor" evidence="10">
    <location>
        <begin position="1"/>
        <end position="329"/>
    </location>
</feature>
<dbReference type="PROSITE" id="PS50067">
    <property type="entry name" value="KINESIN_MOTOR_2"/>
    <property type="match status" value="1"/>
</dbReference>
<dbReference type="InterPro" id="IPR001752">
    <property type="entry name" value="Kinesin_motor_dom"/>
</dbReference>
<accession>A0A6B2KWP8</accession>
<evidence type="ECO:0000256" key="5">
    <source>
        <dbReference type="ARBA" id="ARBA00023054"/>
    </source>
</evidence>
<protein>
    <recommendedName>
        <fullName evidence="10">Kinesin motor domain-containing protein</fullName>
    </recommendedName>
</protein>
<evidence type="ECO:0000256" key="4">
    <source>
        <dbReference type="ARBA" id="ARBA00022840"/>
    </source>
</evidence>
<dbReference type="SUPFAM" id="SSF52540">
    <property type="entry name" value="P-loop containing nucleoside triphosphate hydrolases"/>
    <property type="match status" value="1"/>
</dbReference>
<dbReference type="GO" id="GO:0008017">
    <property type="term" value="F:microtubule binding"/>
    <property type="evidence" value="ECO:0007669"/>
    <property type="project" value="InterPro"/>
</dbReference>
<evidence type="ECO:0000313" key="11">
    <source>
        <dbReference type="EMBL" id="NDV29149.1"/>
    </source>
</evidence>
<organism evidence="11">
    <name type="scientific">Arcella intermedia</name>
    <dbReference type="NCBI Taxonomy" id="1963864"/>
    <lineage>
        <taxon>Eukaryota</taxon>
        <taxon>Amoebozoa</taxon>
        <taxon>Tubulinea</taxon>
        <taxon>Elardia</taxon>
        <taxon>Arcellinida</taxon>
        <taxon>Sphaerothecina</taxon>
        <taxon>Arcellidae</taxon>
        <taxon>Arcella</taxon>
    </lineage>
</organism>
<dbReference type="GO" id="GO:0005874">
    <property type="term" value="C:microtubule"/>
    <property type="evidence" value="ECO:0007669"/>
    <property type="project" value="UniProtKB-KW"/>
</dbReference>
<feature type="coiled-coil region" evidence="9">
    <location>
        <begin position="1039"/>
        <end position="1073"/>
    </location>
</feature>
<keyword evidence="3 8" id="KW-0547">Nucleotide-binding</keyword>
<dbReference type="PANTHER" id="PTHR37739:SF8">
    <property type="entry name" value="KINESIN-LIKE PROTEIN KIN-12D"/>
    <property type="match status" value="1"/>
</dbReference>
<comment type="similarity">
    <text evidence="7">Belongs to the TRAFAC class myosin-kinesin ATPase superfamily. Kinesin family. KIN-12 subfamily.</text>
</comment>
<dbReference type="PROSITE" id="PS00411">
    <property type="entry name" value="KINESIN_MOTOR_1"/>
    <property type="match status" value="1"/>
</dbReference>
<evidence type="ECO:0000256" key="3">
    <source>
        <dbReference type="ARBA" id="ARBA00022741"/>
    </source>
</evidence>
<dbReference type="GO" id="GO:0007018">
    <property type="term" value="P:microtubule-based movement"/>
    <property type="evidence" value="ECO:0007669"/>
    <property type="project" value="InterPro"/>
</dbReference>
<dbReference type="Gene3D" id="3.40.850.10">
    <property type="entry name" value="Kinesin motor domain"/>
    <property type="match status" value="1"/>
</dbReference>
<dbReference type="AlphaFoldDB" id="A0A6B2KWP8"/>
<keyword evidence="4 8" id="KW-0067">ATP-binding</keyword>
<feature type="coiled-coil region" evidence="9">
    <location>
        <begin position="780"/>
        <end position="874"/>
    </location>
</feature>
<keyword evidence="2" id="KW-0493">Microtubule</keyword>
<feature type="binding site" evidence="8">
    <location>
        <begin position="73"/>
        <end position="80"/>
    </location>
    <ligand>
        <name>ATP</name>
        <dbReference type="ChEBI" id="CHEBI:30616"/>
    </ligand>
</feature>
<evidence type="ECO:0000256" key="6">
    <source>
        <dbReference type="ARBA" id="ARBA00023175"/>
    </source>
</evidence>
<evidence type="ECO:0000256" key="1">
    <source>
        <dbReference type="ARBA" id="ARBA00022448"/>
    </source>
</evidence>
<dbReference type="Pfam" id="PF00225">
    <property type="entry name" value="Kinesin"/>
    <property type="match status" value="1"/>
</dbReference>
<evidence type="ECO:0000259" key="10">
    <source>
        <dbReference type="PROSITE" id="PS50067"/>
    </source>
</evidence>
<dbReference type="InterPro" id="IPR036961">
    <property type="entry name" value="Kinesin_motor_dom_sf"/>
</dbReference>
<reference evidence="11" key="1">
    <citation type="journal article" date="2020" name="J. Eukaryot. Microbiol.">
        <title>De novo Sequencing, Assembly and Annotation of the Transcriptome for the Free-Living Testate Amoeba Arcella intermedia.</title>
        <authorList>
            <person name="Ribeiro G.M."/>
            <person name="Porfirio-Sousa A.L."/>
            <person name="Maurer-Alcala X.X."/>
            <person name="Katz L.A."/>
            <person name="Lahr D.J.G."/>
        </authorList>
    </citation>
    <scope>NUCLEOTIDE SEQUENCE</scope>
</reference>
<dbReference type="PANTHER" id="PTHR37739">
    <property type="entry name" value="KINESIN-LIKE PROTEIN KIN-12D"/>
    <property type="match status" value="1"/>
</dbReference>